<organism evidence="1 2">
    <name type="scientific">Fodinibius halophilus</name>
    <dbReference type="NCBI Taxonomy" id="1736908"/>
    <lineage>
        <taxon>Bacteria</taxon>
        <taxon>Pseudomonadati</taxon>
        <taxon>Balneolota</taxon>
        <taxon>Balneolia</taxon>
        <taxon>Balneolales</taxon>
        <taxon>Balneolaceae</taxon>
        <taxon>Fodinibius</taxon>
    </lineage>
</organism>
<dbReference type="RefSeq" id="WP_165266412.1">
    <property type="nucleotide sequence ID" value="NZ_JAALLS010000003.1"/>
</dbReference>
<gene>
    <name evidence="1" type="ORF">G3569_04245</name>
</gene>
<protein>
    <submittedName>
        <fullName evidence="1">Cupin</fullName>
    </submittedName>
</protein>
<dbReference type="SUPFAM" id="SSF51182">
    <property type="entry name" value="RmlC-like cupins"/>
    <property type="match status" value="1"/>
</dbReference>
<dbReference type="InterPro" id="IPR014710">
    <property type="entry name" value="RmlC-like_jellyroll"/>
</dbReference>
<dbReference type="AlphaFoldDB" id="A0A6M1T956"/>
<name>A0A6M1T956_9BACT</name>
<evidence type="ECO:0000313" key="1">
    <source>
        <dbReference type="EMBL" id="NGP87554.1"/>
    </source>
</evidence>
<accession>A0A6M1T956</accession>
<dbReference type="EMBL" id="JAALLS010000003">
    <property type="protein sequence ID" value="NGP87554.1"/>
    <property type="molecule type" value="Genomic_DNA"/>
</dbReference>
<dbReference type="PANTHER" id="PTHR37694:SF1">
    <property type="entry name" value="SLR8022 PROTEIN"/>
    <property type="match status" value="1"/>
</dbReference>
<dbReference type="PANTHER" id="PTHR37694">
    <property type="entry name" value="SLR8022 PROTEIN"/>
    <property type="match status" value="1"/>
</dbReference>
<dbReference type="Proteomes" id="UP000479132">
    <property type="component" value="Unassembled WGS sequence"/>
</dbReference>
<keyword evidence="2" id="KW-1185">Reference proteome</keyword>
<dbReference type="InterPro" id="IPR011051">
    <property type="entry name" value="RmlC_Cupin_sf"/>
</dbReference>
<comment type="caution">
    <text evidence="1">The sequence shown here is derived from an EMBL/GenBank/DDBJ whole genome shotgun (WGS) entry which is preliminary data.</text>
</comment>
<dbReference type="Gene3D" id="2.60.120.10">
    <property type="entry name" value="Jelly Rolls"/>
    <property type="match status" value="1"/>
</dbReference>
<dbReference type="CDD" id="cd02230">
    <property type="entry name" value="cupin_HP0902-like"/>
    <property type="match status" value="1"/>
</dbReference>
<reference evidence="1 2" key="1">
    <citation type="submission" date="2020-02" db="EMBL/GenBank/DDBJ databases">
        <title>Aliifodinibius halophilus 2W32, complete genome.</title>
        <authorList>
            <person name="Li Y."/>
            <person name="Wu S."/>
        </authorList>
    </citation>
    <scope>NUCLEOTIDE SEQUENCE [LARGE SCALE GENOMIC DNA]</scope>
    <source>
        <strain evidence="1 2">2W32</strain>
    </source>
</reference>
<proteinExistence type="predicted"/>
<evidence type="ECO:0000313" key="2">
    <source>
        <dbReference type="Proteomes" id="UP000479132"/>
    </source>
</evidence>
<sequence length="116" mass="12815">MEYSELEKSKAMIVVEIIEYVPDSVVIKTIIKKSTGNINAVSFDTGEKLAEKSSPFDTFIQIIDGKAEVIIDGDSKLLETGQSIIIPAHARNSFKANNRFKMISTVIKSGYKEMGL</sequence>